<dbReference type="InParanoid" id="A0A5N4ALW0"/>
<keyword evidence="5" id="KW-1185">Reference proteome</keyword>
<evidence type="ECO:0000256" key="3">
    <source>
        <dbReference type="SAM" id="SignalP"/>
    </source>
</evidence>
<dbReference type="Pfam" id="PF00379">
    <property type="entry name" value="Chitin_bind_4"/>
    <property type="match status" value="1"/>
</dbReference>
<protein>
    <recommendedName>
        <fullName evidence="6">Cuticle protein 19</fullName>
    </recommendedName>
</protein>
<dbReference type="PANTHER" id="PTHR12236:SF95">
    <property type="entry name" value="CUTICULAR PROTEIN 76BD, ISOFORM C-RELATED"/>
    <property type="match status" value="1"/>
</dbReference>
<evidence type="ECO:0008006" key="6">
    <source>
        <dbReference type="Google" id="ProtNLM"/>
    </source>
</evidence>
<sequence>MTMIWLNIFAVIVAASALEDPDLIRNCGDARALALGIPASGHSEGIVYAAPKAAPLVATYSSPLYASYSGHSNAYASGGSHYSGGNSYAYTSAVPVVKKVVAAPAIATYSAPVSYALDASHSGAHGGYDAASSYSSQISHDAHSGYASHGSYGGASLNYAVPLVSKVAVAPAPVVKYATPVAKTVVTDYVSSGLSHDSHADSYNSLYSSHLFAAPAVKVAAPVVTVTAAPIAKTVVADYSSSGASHAGSYNNLYSSHVVAAPAVKVAAPVIASHYAAPIAKTVVTDYVNSGASHAGSYNNLYSSHVVAAPAVKVAAPVISVTAAPVIASHYAAPIAKTIVTDYASSGLTHASHASAYNNLYSSHLVAAPAVKVAAPVVASHYAAPIAKAVVTNYGSSELSHASHAGGYSNLYSSHLVSAPAVKVAAPVVAVTAAPVYAKLGHSSASSYQSSHAGHGALSAYSAPAVGLSVGHAPVVAVPHTPSIRYGAAPAGYITSAPVAVKPITVKQDGYYDAHPRYAFEYGVNDPHTGDIKEQKEERDGDVVKGHYALVEPDGNVRTVQYTADWQTGFHAQVTNSKQQVHAH</sequence>
<name>A0A5N4ALW0_PHOPY</name>
<feature type="signal peptide" evidence="3">
    <location>
        <begin position="1"/>
        <end position="17"/>
    </location>
</feature>
<dbReference type="EMBL" id="VVIM01000006">
    <property type="protein sequence ID" value="KAB0798345.1"/>
    <property type="molecule type" value="Genomic_DNA"/>
</dbReference>
<dbReference type="GO" id="GO:0031012">
    <property type="term" value="C:extracellular matrix"/>
    <property type="evidence" value="ECO:0007669"/>
    <property type="project" value="TreeGrafter"/>
</dbReference>
<feature type="chain" id="PRO_5024445076" description="Cuticle protein 19" evidence="3">
    <location>
        <begin position="18"/>
        <end position="584"/>
    </location>
</feature>
<keyword evidence="1 2" id="KW-0193">Cuticle</keyword>
<dbReference type="GO" id="GO:0005615">
    <property type="term" value="C:extracellular space"/>
    <property type="evidence" value="ECO:0007669"/>
    <property type="project" value="TreeGrafter"/>
</dbReference>
<evidence type="ECO:0000313" key="5">
    <source>
        <dbReference type="Proteomes" id="UP000327044"/>
    </source>
</evidence>
<keyword evidence="3" id="KW-0732">Signal</keyword>
<dbReference type="InterPro" id="IPR000618">
    <property type="entry name" value="Insect_cuticle"/>
</dbReference>
<organism evidence="4 5">
    <name type="scientific">Photinus pyralis</name>
    <name type="common">Common eastern firefly</name>
    <name type="synonym">Lampyris pyralis</name>
    <dbReference type="NCBI Taxonomy" id="7054"/>
    <lineage>
        <taxon>Eukaryota</taxon>
        <taxon>Metazoa</taxon>
        <taxon>Ecdysozoa</taxon>
        <taxon>Arthropoda</taxon>
        <taxon>Hexapoda</taxon>
        <taxon>Insecta</taxon>
        <taxon>Pterygota</taxon>
        <taxon>Neoptera</taxon>
        <taxon>Endopterygota</taxon>
        <taxon>Coleoptera</taxon>
        <taxon>Polyphaga</taxon>
        <taxon>Elateriformia</taxon>
        <taxon>Elateroidea</taxon>
        <taxon>Lampyridae</taxon>
        <taxon>Lampyrinae</taxon>
        <taxon>Photinus</taxon>
    </lineage>
</organism>
<gene>
    <name evidence="4" type="ORF">PPYR_09338</name>
</gene>
<proteinExistence type="predicted"/>
<comment type="caution">
    <text evidence="4">The sequence shown here is derived from an EMBL/GenBank/DDBJ whole genome shotgun (WGS) entry which is preliminary data.</text>
</comment>
<accession>A0A5N4ALW0</accession>
<dbReference type="Proteomes" id="UP000327044">
    <property type="component" value="Unassembled WGS sequence"/>
</dbReference>
<evidence type="ECO:0000313" key="4">
    <source>
        <dbReference type="EMBL" id="KAB0798345.1"/>
    </source>
</evidence>
<evidence type="ECO:0000256" key="2">
    <source>
        <dbReference type="PROSITE-ProRule" id="PRU00497"/>
    </source>
</evidence>
<dbReference type="PANTHER" id="PTHR12236">
    <property type="entry name" value="STRUCTURAL CONTITUENT OF CUTICLE"/>
    <property type="match status" value="1"/>
</dbReference>
<dbReference type="PRINTS" id="PR00947">
    <property type="entry name" value="CUTICLE"/>
</dbReference>
<dbReference type="PROSITE" id="PS51155">
    <property type="entry name" value="CHIT_BIND_RR_2"/>
    <property type="match status" value="1"/>
</dbReference>
<dbReference type="InterPro" id="IPR031311">
    <property type="entry name" value="CHIT_BIND_RR_consensus"/>
</dbReference>
<dbReference type="PROSITE" id="PS00233">
    <property type="entry name" value="CHIT_BIND_RR_1"/>
    <property type="match status" value="1"/>
</dbReference>
<dbReference type="OrthoDB" id="6784053at2759"/>
<evidence type="ECO:0000256" key="1">
    <source>
        <dbReference type="ARBA" id="ARBA00022460"/>
    </source>
</evidence>
<dbReference type="AlphaFoldDB" id="A0A5N4ALW0"/>
<dbReference type="InterPro" id="IPR051217">
    <property type="entry name" value="Insect_Cuticle_Struc_Prot"/>
</dbReference>
<reference evidence="4 5" key="1">
    <citation type="journal article" date="2018" name="Elife">
        <title>Firefly genomes illuminate parallel origins of bioluminescence in beetles.</title>
        <authorList>
            <person name="Fallon T.R."/>
            <person name="Lower S.E."/>
            <person name="Chang C.H."/>
            <person name="Bessho-Uehara M."/>
            <person name="Martin G.J."/>
            <person name="Bewick A.J."/>
            <person name="Behringer M."/>
            <person name="Debat H.J."/>
            <person name="Wong I."/>
            <person name="Day J.C."/>
            <person name="Suvorov A."/>
            <person name="Silva C.J."/>
            <person name="Stanger-Hall K.F."/>
            <person name="Hall D.W."/>
            <person name="Schmitz R.J."/>
            <person name="Nelson D.R."/>
            <person name="Lewis S.M."/>
            <person name="Shigenobu S."/>
            <person name="Bybee S.M."/>
            <person name="Larracuente A.M."/>
            <person name="Oba Y."/>
            <person name="Weng J.K."/>
        </authorList>
    </citation>
    <scope>NUCLEOTIDE SEQUENCE [LARGE SCALE GENOMIC DNA]</scope>
    <source>
        <strain evidence="4">1611_PpyrPB1</strain>
        <tissue evidence="4">Whole body</tissue>
    </source>
</reference>
<dbReference type="GO" id="GO:0042302">
    <property type="term" value="F:structural constituent of cuticle"/>
    <property type="evidence" value="ECO:0007669"/>
    <property type="project" value="UniProtKB-UniRule"/>
</dbReference>